<proteinExistence type="predicted"/>
<evidence type="ECO:0000313" key="1">
    <source>
        <dbReference type="EMBL" id="CAD8993603.1"/>
    </source>
</evidence>
<accession>A0A7S1HWP0</accession>
<organism evidence="1">
    <name type="scientific">Eutreptiella gymnastica</name>
    <dbReference type="NCBI Taxonomy" id="73025"/>
    <lineage>
        <taxon>Eukaryota</taxon>
        <taxon>Discoba</taxon>
        <taxon>Euglenozoa</taxon>
        <taxon>Euglenida</taxon>
        <taxon>Spirocuta</taxon>
        <taxon>Euglenophyceae</taxon>
        <taxon>Eutreptiales</taxon>
        <taxon>Eutreptiaceae</taxon>
        <taxon>Eutreptiella</taxon>
    </lineage>
</organism>
<name>A0A7S1HWP0_9EUGL</name>
<protein>
    <submittedName>
        <fullName evidence="1">Uncharacterized protein</fullName>
    </submittedName>
</protein>
<gene>
    <name evidence="1" type="ORF">EGYM00392_LOCUS4653</name>
</gene>
<reference evidence="1" key="1">
    <citation type="submission" date="2021-01" db="EMBL/GenBank/DDBJ databases">
        <authorList>
            <person name="Corre E."/>
            <person name="Pelletier E."/>
            <person name="Niang G."/>
            <person name="Scheremetjew M."/>
            <person name="Finn R."/>
            <person name="Kale V."/>
            <person name="Holt S."/>
            <person name="Cochrane G."/>
            <person name="Meng A."/>
            <person name="Brown T."/>
            <person name="Cohen L."/>
        </authorList>
    </citation>
    <scope>NUCLEOTIDE SEQUENCE</scope>
    <source>
        <strain evidence="1">NIES-381</strain>
    </source>
</reference>
<sequence>MAFCFMERFRQPSMPGQMTTTRSHKDAPVETHIKQMSCVHGDRQHLETWKKTDDGGNVEHPIRIVFRGAWGQAAKQWQSWSWWTRRQQVADLALIHTVYS</sequence>
<dbReference type="EMBL" id="HBGA01012237">
    <property type="protein sequence ID" value="CAD8993603.1"/>
    <property type="molecule type" value="Transcribed_RNA"/>
</dbReference>
<dbReference type="AlphaFoldDB" id="A0A7S1HWP0"/>